<reference evidence="5 6" key="1">
    <citation type="submission" date="2024-03" db="EMBL/GenBank/DDBJ databases">
        <title>Natural products discovery in diverse microorganisms through a two-stage MS feature dereplication strategy.</title>
        <authorList>
            <person name="Zhang R."/>
        </authorList>
    </citation>
    <scope>NUCLEOTIDE SEQUENCE [LARGE SCALE GENOMIC DNA]</scope>
    <source>
        <strain evidence="5 6">18930</strain>
    </source>
</reference>
<keyword evidence="1" id="KW-0805">Transcription regulation</keyword>
<dbReference type="InterPro" id="IPR008920">
    <property type="entry name" value="TF_FadR/GntR_C"/>
</dbReference>
<dbReference type="SMART" id="SM00895">
    <property type="entry name" value="FCD"/>
    <property type="match status" value="1"/>
</dbReference>
<evidence type="ECO:0000256" key="1">
    <source>
        <dbReference type="ARBA" id="ARBA00023015"/>
    </source>
</evidence>
<evidence type="ECO:0000256" key="3">
    <source>
        <dbReference type="ARBA" id="ARBA00023163"/>
    </source>
</evidence>
<dbReference type="Gene3D" id="1.10.10.10">
    <property type="entry name" value="Winged helix-like DNA-binding domain superfamily/Winged helix DNA-binding domain"/>
    <property type="match status" value="1"/>
</dbReference>
<dbReference type="RefSeq" id="WP_338888272.1">
    <property type="nucleotide sequence ID" value="NZ_CP147846.1"/>
</dbReference>
<dbReference type="PANTHER" id="PTHR43537">
    <property type="entry name" value="TRANSCRIPTIONAL REGULATOR, GNTR FAMILY"/>
    <property type="match status" value="1"/>
</dbReference>
<dbReference type="Proteomes" id="UP001432000">
    <property type="component" value="Chromosome"/>
</dbReference>
<evidence type="ECO:0000313" key="6">
    <source>
        <dbReference type="Proteomes" id="UP001432000"/>
    </source>
</evidence>
<dbReference type="SMART" id="SM00345">
    <property type="entry name" value="HTH_GNTR"/>
    <property type="match status" value="1"/>
</dbReference>
<dbReference type="Pfam" id="PF07729">
    <property type="entry name" value="FCD"/>
    <property type="match status" value="1"/>
</dbReference>
<feature type="domain" description="HTH gntR-type" evidence="4">
    <location>
        <begin position="1"/>
        <end position="73"/>
    </location>
</feature>
<keyword evidence="2" id="KW-0238">DNA-binding</keyword>
<dbReference type="Gene3D" id="1.20.120.530">
    <property type="entry name" value="GntR ligand-binding domain-like"/>
    <property type="match status" value="1"/>
</dbReference>
<sequence length="228" mass="24679">MRAHEVVLGRIEQDLAAGKIGVGDRLPSERALAEELGVGRSSIREAIRVLEAMGVVRTAVGSGPDAGAYVMADPATSIGSALRLHMATRFLSIPDVVQTRVLLESWALREAAGRDPDLSAVESLLDRMDDLELPPEQFHRLDAELHVRLASLAGNVLVEAMMTSLREAIHGYVMEAVPALNDWESVAVNLRCEHRGIVDAVRRGDGGRAAILVREHIEGFYALAPLQP</sequence>
<dbReference type="PROSITE" id="PS50949">
    <property type="entry name" value="HTH_GNTR"/>
    <property type="match status" value="1"/>
</dbReference>
<protein>
    <submittedName>
        <fullName evidence="5">FCD domain-containing protein</fullName>
    </submittedName>
</protein>
<keyword evidence="6" id="KW-1185">Reference proteome</keyword>
<dbReference type="SUPFAM" id="SSF48008">
    <property type="entry name" value="GntR ligand-binding domain-like"/>
    <property type="match status" value="1"/>
</dbReference>
<dbReference type="PRINTS" id="PR00035">
    <property type="entry name" value="HTHGNTR"/>
</dbReference>
<dbReference type="InterPro" id="IPR000524">
    <property type="entry name" value="Tscrpt_reg_HTH_GntR"/>
</dbReference>
<organism evidence="5 6">
    <name type="scientific">Rhodococcus sovatensis</name>
    <dbReference type="NCBI Taxonomy" id="1805840"/>
    <lineage>
        <taxon>Bacteria</taxon>
        <taxon>Bacillati</taxon>
        <taxon>Actinomycetota</taxon>
        <taxon>Actinomycetes</taxon>
        <taxon>Mycobacteriales</taxon>
        <taxon>Nocardiaceae</taxon>
        <taxon>Rhodococcus</taxon>
    </lineage>
</organism>
<proteinExistence type="predicted"/>
<evidence type="ECO:0000313" key="5">
    <source>
        <dbReference type="EMBL" id="WXG68215.1"/>
    </source>
</evidence>
<dbReference type="InterPro" id="IPR011711">
    <property type="entry name" value="GntR_C"/>
</dbReference>
<name>A0ABZ2PGK0_9NOCA</name>
<dbReference type="InterPro" id="IPR036388">
    <property type="entry name" value="WH-like_DNA-bd_sf"/>
</dbReference>
<dbReference type="InterPro" id="IPR036390">
    <property type="entry name" value="WH_DNA-bd_sf"/>
</dbReference>
<dbReference type="EMBL" id="CP147846">
    <property type="protein sequence ID" value="WXG68215.1"/>
    <property type="molecule type" value="Genomic_DNA"/>
</dbReference>
<evidence type="ECO:0000256" key="2">
    <source>
        <dbReference type="ARBA" id="ARBA00023125"/>
    </source>
</evidence>
<gene>
    <name evidence="5" type="ORF">WDS16_23910</name>
</gene>
<dbReference type="SUPFAM" id="SSF46785">
    <property type="entry name" value="Winged helix' DNA-binding domain"/>
    <property type="match status" value="1"/>
</dbReference>
<accession>A0ABZ2PGK0</accession>
<keyword evidence="3" id="KW-0804">Transcription</keyword>
<dbReference type="PANTHER" id="PTHR43537:SF24">
    <property type="entry name" value="GLUCONATE OPERON TRANSCRIPTIONAL REPRESSOR"/>
    <property type="match status" value="1"/>
</dbReference>
<evidence type="ECO:0000259" key="4">
    <source>
        <dbReference type="PROSITE" id="PS50949"/>
    </source>
</evidence>
<dbReference type="CDD" id="cd07377">
    <property type="entry name" value="WHTH_GntR"/>
    <property type="match status" value="1"/>
</dbReference>
<dbReference type="Pfam" id="PF00392">
    <property type="entry name" value="GntR"/>
    <property type="match status" value="1"/>
</dbReference>